<feature type="region of interest" description="Disordered" evidence="1">
    <location>
        <begin position="495"/>
        <end position="531"/>
    </location>
</feature>
<dbReference type="Proteomes" id="UP000325440">
    <property type="component" value="Unassembled WGS sequence"/>
</dbReference>
<evidence type="ECO:0000313" key="4">
    <source>
        <dbReference type="Proteomes" id="UP000325440"/>
    </source>
</evidence>
<keyword evidence="2" id="KW-0472">Membrane</keyword>
<feature type="non-terminal residue" evidence="3">
    <location>
        <position position="531"/>
    </location>
</feature>
<dbReference type="AlphaFoldDB" id="A0A5E4M7D6"/>
<feature type="transmembrane region" description="Helical" evidence="2">
    <location>
        <begin position="253"/>
        <end position="276"/>
    </location>
</feature>
<gene>
    <name evidence="3" type="ORF">CINCED_3A020303</name>
</gene>
<proteinExistence type="predicted"/>
<dbReference type="EMBL" id="CABPRJ010000110">
    <property type="protein sequence ID" value="VVC27421.1"/>
    <property type="molecule type" value="Genomic_DNA"/>
</dbReference>
<evidence type="ECO:0000256" key="2">
    <source>
        <dbReference type="SAM" id="Phobius"/>
    </source>
</evidence>
<feature type="transmembrane region" description="Helical" evidence="2">
    <location>
        <begin position="225"/>
        <end position="247"/>
    </location>
</feature>
<keyword evidence="2" id="KW-0812">Transmembrane</keyword>
<keyword evidence="2" id="KW-1133">Transmembrane helix</keyword>
<reference evidence="3 4" key="1">
    <citation type="submission" date="2019-08" db="EMBL/GenBank/DDBJ databases">
        <authorList>
            <person name="Alioto T."/>
            <person name="Alioto T."/>
            <person name="Gomez Garrido J."/>
        </authorList>
    </citation>
    <scope>NUCLEOTIDE SEQUENCE [LARGE SCALE GENOMIC DNA]</scope>
</reference>
<feature type="compositionally biased region" description="Low complexity" evidence="1">
    <location>
        <begin position="152"/>
        <end position="163"/>
    </location>
</feature>
<evidence type="ECO:0000313" key="3">
    <source>
        <dbReference type="EMBL" id="VVC27421.1"/>
    </source>
</evidence>
<feature type="compositionally biased region" description="Polar residues" evidence="1">
    <location>
        <begin position="13"/>
        <end position="25"/>
    </location>
</feature>
<feature type="region of interest" description="Disordered" evidence="1">
    <location>
        <begin position="1"/>
        <end position="25"/>
    </location>
</feature>
<organism evidence="3 4">
    <name type="scientific">Cinara cedri</name>
    <dbReference type="NCBI Taxonomy" id="506608"/>
    <lineage>
        <taxon>Eukaryota</taxon>
        <taxon>Metazoa</taxon>
        <taxon>Ecdysozoa</taxon>
        <taxon>Arthropoda</taxon>
        <taxon>Hexapoda</taxon>
        <taxon>Insecta</taxon>
        <taxon>Pterygota</taxon>
        <taxon>Neoptera</taxon>
        <taxon>Paraneoptera</taxon>
        <taxon>Hemiptera</taxon>
        <taxon>Sternorrhyncha</taxon>
        <taxon>Aphidomorpha</taxon>
        <taxon>Aphidoidea</taxon>
        <taxon>Aphididae</taxon>
        <taxon>Lachninae</taxon>
        <taxon>Cinara</taxon>
    </lineage>
</organism>
<keyword evidence="4" id="KW-1185">Reference proteome</keyword>
<sequence>MPYNTKNDKKLNAQRNDSSITSSNASDDVAELRDFDDVPVVVTKKVNELYANTSRRISQDNPFLELFNGNTQRNPSQIGGDNNDVESDAGFTDNFADWSHFSVTASHEPFGDAVNNQRGVKVLRNFAPVIADPTRLANFDNASRPYRSNSVDSDATSTSSNLSDDSDLDEWVVISDEEVRSAQRKGWKEALAEHGAVVKQKLAKLVGADPNKEFFEWSSKQQIHACGIVGGLLIAGAPIIIAGAGIIGIGAVVLGGMFGVGFLLFGGLSAIGIAGVKTVQGFNWTAKAVSEGTKIATRKITSGVSNTAGTVGAKIQSLSTTTDYQDKLRRLTNTQNKSHDKVEDEFQKQVSGDKNLSRKDRKVITKAVLKKIVSILDSEIKNIEGEKLMAEATGDKEKVAKAVETLDLLKQQKELFDGLKPGKAYKLFSGQKTSISNKDRYLFTIAVAGNSNAIIDVIGAEVQKASGLANNALNAAGKPDRSVFYGNDDSGVESDATFTSLSESLPESRRSSYASEHTEDRATPLVTSRLN</sequence>
<feature type="compositionally biased region" description="Basic and acidic residues" evidence="1">
    <location>
        <begin position="1"/>
        <end position="11"/>
    </location>
</feature>
<protein>
    <submittedName>
        <fullName evidence="3">Uncharacterized protein</fullName>
    </submittedName>
</protein>
<feature type="region of interest" description="Disordered" evidence="1">
    <location>
        <begin position="141"/>
        <end position="165"/>
    </location>
</feature>
<evidence type="ECO:0000256" key="1">
    <source>
        <dbReference type="SAM" id="MobiDB-lite"/>
    </source>
</evidence>
<name>A0A5E4M7D6_9HEMI</name>
<feature type="compositionally biased region" description="Basic and acidic residues" evidence="1">
    <location>
        <begin position="506"/>
        <end position="522"/>
    </location>
</feature>
<accession>A0A5E4M7D6</accession>